<dbReference type="Proteomes" id="UP000001191">
    <property type="component" value="Chromosome"/>
</dbReference>
<dbReference type="eggNOG" id="ENOG5033Y71">
    <property type="taxonomic scope" value="Bacteria"/>
</dbReference>
<dbReference type="OrthoDB" id="483180at2"/>
<dbReference type="EnsemblBacteria" id="ACC82088">
    <property type="protein sequence ID" value="ACC82088"/>
    <property type="gene ID" value="Npun_R3698"/>
</dbReference>
<dbReference type="KEGG" id="npu:Npun_R3698"/>
<dbReference type="HOGENOM" id="CLU_1412596_0_0_3"/>
<dbReference type="PhylomeDB" id="B2J321"/>
<organism evidence="1 2">
    <name type="scientific">Nostoc punctiforme (strain ATCC 29133 / PCC 73102)</name>
    <dbReference type="NCBI Taxonomy" id="63737"/>
    <lineage>
        <taxon>Bacteria</taxon>
        <taxon>Bacillati</taxon>
        <taxon>Cyanobacteriota</taxon>
        <taxon>Cyanophyceae</taxon>
        <taxon>Nostocales</taxon>
        <taxon>Nostocaceae</taxon>
        <taxon>Nostoc</taxon>
    </lineage>
</organism>
<evidence type="ECO:0000313" key="1">
    <source>
        <dbReference type="EMBL" id="ACC82088.1"/>
    </source>
</evidence>
<keyword evidence="2" id="KW-1185">Reference proteome</keyword>
<sequence length="203" mass="22515">MFYFPAESFLQVYSLPLIAEVKFQNDYFSDYPEQIRVGSDSTALSYTRKPGYYAIHYNNQPKTVAPEAILQLNDGAMSTMVTEPCRSAGYTYAVFPGEPNQSEQGKLSPVYTIEPNGSLAVPTGLVFIRFAEGVDVKSQHEAINQAGYEVVESLDYAPHAAWLRAQSGNIADAIAKIPQLEAIPKVENIEPQMLMERGLRLGR</sequence>
<dbReference type="AlphaFoldDB" id="B2J321"/>
<dbReference type="EMBL" id="CP001037">
    <property type="protein sequence ID" value="ACC82088.1"/>
    <property type="molecule type" value="Genomic_DNA"/>
</dbReference>
<reference evidence="1 2" key="2">
    <citation type="journal article" date="2013" name="Plant Physiol.">
        <title>A Nostoc punctiforme Sugar Transporter Necessary to Establish a Cyanobacterium-Plant Symbiosis.</title>
        <authorList>
            <person name="Ekman M."/>
            <person name="Picossi S."/>
            <person name="Campbell E.L."/>
            <person name="Meeks J.C."/>
            <person name="Flores E."/>
        </authorList>
    </citation>
    <scope>NUCLEOTIDE SEQUENCE [LARGE SCALE GENOMIC DNA]</scope>
    <source>
        <strain evidence="2">ATCC 29133 / PCC 73102</strain>
    </source>
</reference>
<dbReference type="RefSeq" id="WP_012410059.1">
    <property type="nucleotide sequence ID" value="NC_010628.1"/>
</dbReference>
<accession>B2J321</accession>
<proteinExistence type="predicted"/>
<evidence type="ECO:0000313" key="2">
    <source>
        <dbReference type="Proteomes" id="UP000001191"/>
    </source>
</evidence>
<dbReference type="STRING" id="63737.Npun_R3698"/>
<reference evidence="2" key="1">
    <citation type="submission" date="2008-04" db="EMBL/GenBank/DDBJ databases">
        <title>Complete sequence of chromosome of Nostoc punctiforme ATCC 29133.</title>
        <authorList>
            <consortium name="US DOE Joint Genome Institute"/>
            <person name="Copeland A."/>
            <person name="Lucas S."/>
            <person name="Lapidus A."/>
            <person name="Glavina del Rio T."/>
            <person name="Dalin E."/>
            <person name="Tice H."/>
            <person name="Pitluck S."/>
            <person name="Chain P."/>
            <person name="Malfatti S."/>
            <person name="Shin M."/>
            <person name="Vergez L."/>
            <person name="Schmutz J."/>
            <person name="Larimer F."/>
            <person name="Land M."/>
            <person name="Hauser L."/>
            <person name="Kyrpides N."/>
            <person name="Kim E."/>
            <person name="Meeks J.C."/>
            <person name="Elhai J."/>
            <person name="Campbell E.L."/>
            <person name="Thiel T."/>
            <person name="Longmire J."/>
            <person name="Potts M."/>
            <person name="Atlas R."/>
        </authorList>
    </citation>
    <scope>NUCLEOTIDE SEQUENCE [LARGE SCALE GENOMIC DNA]</scope>
    <source>
        <strain evidence="2">ATCC 29133 / PCC 73102</strain>
    </source>
</reference>
<name>B2J321_NOSP7</name>
<gene>
    <name evidence="1" type="ordered locus">Npun_R3698</name>
</gene>
<protein>
    <submittedName>
        <fullName evidence="1">Uncharacterized protein</fullName>
    </submittedName>
</protein>